<keyword evidence="11 13" id="KW-0472">Membrane</keyword>
<dbReference type="AlphaFoldDB" id="A0A1V4I2G1"/>
<sequence>MDEEPIDTLNVIPFVDIMLVLLTIVLTTASFIATGRIPIALPQTAHAETNKQKDKTIELAVGGVIYFDGEQVTKDTLTEKAKDLAPETSFLIRADRAIQFQQFVDVTDVLKQLKFTRVAVQTQNAAK</sequence>
<dbReference type="InterPro" id="IPR003400">
    <property type="entry name" value="ExbD"/>
</dbReference>
<comment type="caution">
    <text evidence="14">The sequence shown here is derived from an EMBL/GenBank/DDBJ whole genome shotgun (WGS) entry which is preliminary data.</text>
</comment>
<keyword evidence="5 12" id="KW-0813">Transport</keyword>
<evidence type="ECO:0000256" key="4">
    <source>
        <dbReference type="ARBA" id="ARBA00011471"/>
    </source>
</evidence>
<dbReference type="Proteomes" id="UP000189940">
    <property type="component" value="Unassembled WGS sequence"/>
</dbReference>
<organism evidence="14 15">
    <name type="scientific">Nitrobacter vulgaris</name>
    <dbReference type="NCBI Taxonomy" id="29421"/>
    <lineage>
        <taxon>Bacteria</taxon>
        <taxon>Pseudomonadati</taxon>
        <taxon>Pseudomonadota</taxon>
        <taxon>Alphaproteobacteria</taxon>
        <taxon>Hyphomicrobiales</taxon>
        <taxon>Nitrobacteraceae</taxon>
        <taxon>Nitrobacter</taxon>
    </lineage>
</organism>
<dbReference type="EMBL" id="MWPQ01000011">
    <property type="protein sequence ID" value="OPH84012.1"/>
    <property type="molecule type" value="Genomic_DNA"/>
</dbReference>
<evidence type="ECO:0000256" key="8">
    <source>
        <dbReference type="ARBA" id="ARBA00022692"/>
    </source>
</evidence>
<dbReference type="PANTHER" id="PTHR30558">
    <property type="entry name" value="EXBD MEMBRANE COMPONENT OF PMF-DRIVEN MACROMOLECULE IMPORT SYSTEM"/>
    <property type="match status" value="1"/>
</dbReference>
<comment type="subunit">
    <text evidence="4">The accessory proteins ExbB and ExbD seem to form a complex with TonB.</text>
</comment>
<protein>
    <submittedName>
        <fullName evidence="14">Biopolymer transporter ExbD</fullName>
    </submittedName>
</protein>
<evidence type="ECO:0000313" key="14">
    <source>
        <dbReference type="EMBL" id="OPH84012.1"/>
    </source>
</evidence>
<evidence type="ECO:0000256" key="1">
    <source>
        <dbReference type="ARBA" id="ARBA00003540"/>
    </source>
</evidence>
<evidence type="ECO:0000256" key="11">
    <source>
        <dbReference type="ARBA" id="ARBA00023136"/>
    </source>
</evidence>
<comment type="subcellular location">
    <subcellularLocation>
        <location evidence="2">Cell inner membrane</location>
        <topology evidence="2">Single-pass type II membrane protein</topology>
    </subcellularLocation>
    <subcellularLocation>
        <location evidence="12">Cell membrane</location>
        <topology evidence="12">Single-pass type II membrane protein</topology>
    </subcellularLocation>
</comment>
<dbReference type="Pfam" id="PF02472">
    <property type="entry name" value="ExbD"/>
    <property type="match status" value="1"/>
</dbReference>
<accession>A0A1V4I2G1</accession>
<dbReference type="Gene3D" id="3.30.420.270">
    <property type="match status" value="1"/>
</dbReference>
<evidence type="ECO:0000256" key="13">
    <source>
        <dbReference type="SAM" id="Phobius"/>
    </source>
</evidence>
<evidence type="ECO:0000256" key="3">
    <source>
        <dbReference type="ARBA" id="ARBA00005811"/>
    </source>
</evidence>
<evidence type="ECO:0000256" key="12">
    <source>
        <dbReference type="RuleBase" id="RU003879"/>
    </source>
</evidence>
<evidence type="ECO:0000256" key="2">
    <source>
        <dbReference type="ARBA" id="ARBA00004249"/>
    </source>
</evidence>
<dbReference type="PANTHER" id="PTHR30558:SF12">
    <property type="entry name" value="BIOPOLYMER TRANSPORT PROTEIN EXBD"/>
    <property type="match status" value="1"/>
</dbReference>
<name>A0A1V4I2G1_NITVU</name>
<dbReference type="GO" id="GO:0015031">
    <property type="term" value="P:protein transport"/>
    <property type="evidence" value="ECO:0007669"/>
    <property type="project" value="UniProtKB-KW"/>
</dbReference>
<dbReference type="OrthoDB" id="8858387at2"/>
<keyword evidence="10 13" id="KW-1133">Transmembrane helix</keyword>
<dbReference type="STRING" id="29421.B2M20_04070"/>
<dbReference type="RefSeq" id="WP_079445815.1">
    <property type="nucleotide sequence ID" value="NZ_MWPQ01000011.1"/>
</dbReference>
<dbReference type="GO" id="GO:0005886">
    <property type="term" value="C:plasma membrane"/>
    <property type="evidence" value="ECO:0007669"/>
    <property type="project" value="UniProtKB-SubCell"/>
</dbReference>
<evidence type="ECO:0000313" key="15">
    <source>
        <dbReference type="Proteomes" id="UP000189940"/>
    </source>
</evidence>
<evidence type="ECO:0000256" key="10">
    <source>
        <dbReference type="ARBA" id="ARBA00022989"/>
    </source>
</evidence>
<evidence type="ECO:0000256" key="5">
    <source>
        <dbReference type="ARBA" id="ARBA00022448"/>
    </source>
</evidence>
<dbReference type="GO" id="GO:0022857">
    <property type="term" value="F:transmembrane transporter activity"/>
    <property type="evidence" value="ECO:0007669"/>
    <property type="project" value="InterPro"/>
</dbReference>
<comment type="similarity">
    <text evidence="3 12">Belongs to the ExbD/TolR family.</text>
</comment>
<keyword evidence="9 12" id="KW-0653">Protein transport</keyword>
<evidence type="ECO:0000256" key="7">
    <source>
        <dbReference type="ARBA" id="ARBA00022519"/>
    </source>
</evidence>
<evidence type="ECO:0000256" key="9">
    <source>
        <dbReference type="ARBA" id="ARBA00022927"/>
    </source>
</evidence>
<proteinExistence type="inferred from homology"/>
<keyword evidence="7" id="KW-0997">Cell inner membrane</keyword>
<evidence type="ECO:0000256" key="6">
    <source>
        <dbReference type="ARBA" id="ARBA00022475"/>
    </source>
</evidence>
<gene>
    <name evidence="14" type="ORF">B2M20_04070</name>
</gene>
<keyword evidence="15" id="KW-1185">Reference proteome</keyword>
<reference evidence="14 15" key="1">
    <citation type="submission" date="2017-02" db="EMBL/GenBank/DDBJ databases">
        <title>Genome sequence of the nitrite-oxidizing bacterium Nitrobacter vulgaris strain Ab1.</title>
        <authorList>
            <person name="Mellbye B.L."/>
            <person name="Davis E.W."/>
            <person name="Spieck E."/>
            <person name="Chang J.H."/>
            <person name="Bottomley P.J."/>
            <person name="Sayavedra-Soto L.A."/>
        </authorList>
    </citation>
    <scope>NUCLEOTIDE SEQUENCE [LARGE SCALE GENOMIC DNA]</scope>
    <source>
        <strain evidence="14 15">Ab1</strain>
    </source>
</reference>
<feature type="transmembrane region" description="Helical" evidence="13">
    <location>
        <begin position="12"/>
        <end position="33"/>
    </location>
</feature>
<comment type="function">
    <text evidence="1">Involved in the TonB-dependent energy-dependent transport of various receptor-bound substrates.</text>
</comment>
<keyword evidence="6" id="KW-1003">Cell membrane</keyword>
<keyword evidence="8 12" id="KW-0812">Transmembrane</keyword>